<feature type="compositionally biased region" description="Basic and acidic residues" evidence="1">
    <location>
        <begin position="97"/>
        <end position="146"/>
    </location>
</feature>
<reference evidence="2 3" key="1">
    <citation type="submission" date="2019-10" db="EMBL/GenBank/DDBJ databases">
        <title>Assembly and Annotation for the nematode Trichostrongylus colubriformis.</title>
        <authorList>
            <person name="Martin J."/>
        </authorList>
    </citation>
    <scope>NUCLEOTIDE SEQUENCE [LARGE SCALE GENOMIC DNA]</scope>
    <source>
        <strain evidence="2">G859</strain>
        <tissue evidence="2">Whole worm</tissue>
    </source>
</reference>
<feature type="region of interest" description="Disordered" evidence="1">
    <location>
        <begin position="211"/>
        <end position="266"/>
    </location>
</feature>
<dbReference type="EMBL" id="WIXE01008068">
    <property type="protein sequence ID" value="KAK5979715.1"/>
    <property type="molecule type" value="Genomic_DNA"/>
</dbReference>
<dbReference type="Proteomes" id="UP001331761">
    <property type="component" value="Unassembled WGS sequence"/>
</dbReference>
<dbReference type="AlphaFoldDB" id="A0AAN8FP62"/>
<feature type="compositionally biased region" description="Low complexity" evidence="1">
    <location>
        <begin position="219"/>
        <end position="238"/>
    </location>
</feature>
<feature type="region of interest" description="Disordered" evidence="1">
    <location>
        <begin position="12"/>
        <end position="42"/>
    </location>
</feature>
<keyword evidence="3" id="KW-1185">Reference proteome</keyword>
<evidence type="ECO:0000313" key="3">
    <source>
        <dbReference type="Proteomes" id="UP001331761"/>
    </source>
</evidence>
<gene>
    <name evidence="2" type="ORF">GCK32_014476</name>
</gene>
<evidence type="ECO:0000313" key="2">
    <source>
        <dbReference type="EMBL" id="KAK5979715.1"/>
    </source>
</evidence>
<evidence type="ECO:0000256" key="1">
    <source>
        <dbReference type="SAM" id="MobiDB-lite"/>
    </source>
</evidence>
<feature type="region of interest" description="Disordered" evidence="1">
    <location>
        <begin position="57"/>
        <end position="146"/>
    </location>
</feature>
<feature type="compositionally biased region" description="Polar residues" evidence="1">
    <location>
        <begin position="240"/>
        <end position="251"/>
    </location>
</feature>
<comment type="caution">
    <text evidence="2">The sequence shown here is derived from an EMBL/GenBank/DDBJ whole genome shotgun (WGS) entry which is preliminary data.</text>
</comment>
<organism evidence="2 3">
    <name type="scientific">Trichostrongylus colubriformis</name>
    <name type="common">Black scour worm</name>
    <dbReference type="NCBI Taxonomy" id="6319"/>
    <lineage>
        <taxon>Eukaryota</taxon>
        <taxon>Metazoa</taxon>
        <taxon>Ecdysozoa</taxon>
        <taxon>Nematoda</taxon>
        <taxon>Chromadorea</taxon>
        <taxon>Rhabditida</taxon>
        <taxon>Rhabditina</taxon>
        <taxon>Rhabditomorpha</taxon>
        <taxon>Strongyloidea</taxon>
        <taxon>Trichostrongylidae</taxon>
        <taxon>Trichostrongylus</taxon>
    </lineage>
</organism>
<name>A0AAN8FP62_TRICO</name>
<proteinExistence type="predicted"/>
<feature type="region of interest" description="Disordered" evidence="1">
    <location>
        <begin position="170"/>
        <end position="191"/>
    </location>
</feature>
<protein>
    <submittedName>
        <fullName evidence="2">Uncharacterized protein</fullName>
    </submittedName>
</protein>
<accession>A0AAN8FP62</accession>
<feature type="compositionally biased region" description="Polar residues" evidence="1">
    <location>
        <begin position="78"/>
        <end position="96"/>
    </location>
</feature>
<sequence length="443" mass="49363">MAFYFALLNVSAKRDDRSASTSSSHRQKHRRHSIASIESPVLDYRLLPKPQVVRNEHYYEEPESGPETSKQNTRHRLQNQNRSASSSRPIAEATSSRGRDGRRNGTKMPKERPQVKGLRKSDSAQLDTLRKMKQKSENGRSHDRQWRTLERELMEREFCAMQMASSSRRAAAAAEAGPKMMNGSVEREGSRVVENPATVDFDRRWRGKRPIVVKRRVSPQESSTSDSRRSSNQSTHSPQRNDSLVSSASSRHTSEAIPEVASPVGEPDIELHKLSNSSMPSRICELPRSVTLKKVTFENDTSQYLVNGSFLDDRRVLIRRGSGSAILPRSVTEQFAPTTPTTLLPSTEGTAALAGLAFGAALWAPLIGESERTPRKQNATNDAIEETIGQGRAVRSLLRRRSTSDRHVVFGFQNKGFHMSNDETPESDMTRTASGATLVPFPG</sequence>